<evidence type="ECO:0000256" key="1">
    <source>
        <dbReference type="SAM" id="MobiDB-lite"/>
    </source>
</evidence>
<dbReference type="EMBL" id="JABSTR010000004">
    <property type="protein sequence ID" value="KAH9367214.1"/>
    <property type="molecule type" value="Genomic_DNA"/>
</dbReference>
<evidence type="ECO:0000313" key="3">
    <source>
        <dbReference type="Proteomes" id="UP000821853"/>
    </source>
</evidence>
<protein>
    <submittedName>
        <fullName evidence="2">Uncharacterized protein</fullName>
    </submittedName>
</protein>
<feature type="region of interest" description="Disordered" evidence="1">
    <location>
        <begin position="35"/>
        <end position="56"/>
    </location>
</feature>
<keyword evidence="3" id="KW-1185">Reference proteome</keyword>
<gene>
    <name evidence="2" type="ORF">HPB48_021408</name>
</gene>
<proteinExistence type="predicted"/>
<evidence type="ECO:0000313" key="2">
    <source>
        <dbReference type="EMBL" id="KAH9367214.1"/>
    </source>
</evidence>
<sequence>MDVVKNPEPLHLSGNIRENWLVLQAEAPAVRQRYAKGEAPPIVRKSGDSSEHRGGRRVRSLQLLVCCR</sequence>
<dbReference type="AlphaFoldDB" id="A0A9J6FLZ7"/>
<comment type="caution">
    <text evidence="2">The sequence shown here is derived from an EMBL/GenBank/DDBJ whole genome shotgun (WGS) entry which is preliminary data.</text>
</comment>
<name>A0A9J6FLZ7_HAELO</name>
<accession>A0A9J6FLZ7</accession>
<reference evidence="2 3" key="1">
    <citation type="journal article" date="2020" name="Cell">
        <title>Large-Scale Comparative Analyses of Tick Genomes Elucidate Their Genetic Diversity and Vector Capacities.</title>
        <authorList>
            <consortium name="Tick Genome and Microbiome Consortium (TIGMIC)"/>
            <person name="Jia N."/>
            <person name="Wang J."/>
            <person name="Shi W."/>
            <person name="Du L."/>
            <person name="Sun Y."/>
            <person name="Zhan W."/>
            <person name="Jiang J.F."/>
            <person name="Wang Q."/>
            <person name="Zhang B."/>
            <person name="Ji P."/>
            <person name="Bell-Sakyi L."/>
            <person name="Cui X.M."/>
            <person name="Yuan T.T."/>
            <person name="Jiang B.G."/>
            <person name="Yang W.F."/>
            <person name="Lam T.T."/>
            <person name="Chang Q.C."/>
            <person name="Ding S.J."/>
            <person name="Wang X.J."/>
            <person name="Zhu J.G."/>
            <person name="Ruan X.D."/>
            <person name="Zhao L."/>
            <person name="Wei J.T."/>
            <person name="Ye R.Z."/>
            <person name="Que T.C."/>
            <person name="Du C.H."/>
            <person name="Zhou Y.H."/>
            <person name="Cheng J.X."/>
            <person name="Dai P.F."/>
            <person name="Guo W.B."/>
            <person name="Han X.H."/>
            <person name="Huang E.J."/>
            <person name="Li L.F."/>
            <person name="Wei W."/>
            <person name="Gao Y.C."/>
            <person name="Liu J.Z."/>
            <person name="Shao H.Z."/>
            <person name="Wang X."/>
            <person name="Wang C.C."/>
            <person name="Yang T.C."/>
            <person name="Huo Q.B."/>
            <person name="Li W."/>
            <person name="Chen H.Y."/>
            <person name="Chen S.E."/>
            <person name="Zhou L.G."/>
            <person name="Ni X.B."/>
            <person name="Tian J.H."/>
            <person name="Sheng Y."/>
            <person name="Liu T."/>
            <person name="Pan Y.S."/>
            <person name="Xia L.Y."/>
            <person name="Li J."/>
            <person name="Zhao F."/>
            <person name="Cao W.C."/>
        </authorList>
    </citation>
    <scope>NUCLEOTIDE SEQUENCE [LARGE SCALE GENOMIC DNA]</scope>
    <source>
        <strain evidence="2">HaeL-2018</strain>
    </source>
</reference>
<dbReference type="Proteomes" id="UP000821853">
    <property type="component" value="Chromosome 2"/>
</dbReference>
<organism evidence="2 3">
    <name type="scientific">Haemaphysalis longicornis</name>
    <name type="common">Bush tick</name>
    <dbReference type="NCBI Taxonomy" id="44386"/>
    <lineage>
        <taxon>Eukaryota</taxon>
        <taxon>Metazoa</taxon>
        <taxon>Ecdysozoa</taxon>
        <taxon>Arthropoda</taxon>
        <taxon>Chelicerata</taxon>
        <taxon>Arachnida</taxon>
        <taxon>Acari</taxon>
        <taxon>Parasitiformes</taxon>
        <taxon>Ixodida</taxon>
        <taxon>Ixodoidea</taxon>
        <taxon>Ixodidae</taxon>
        <taxon>Haemaphysalinae</taxon>
        <taxon>Haemaphysalis</taxon>
    </lineage>
</organism>
<dbReference type="VEuPathDB" id="VectorBase:HLOH_044054"/>